<feature type="region of interest" description="Disordered" evidence="1">
    <location>
        <begin position="132"/>
        <end position="234"/>
    </location>
</feature>
<proteinExistence type="predicted"/>
<name>A0A6J3LVC7_9PEZI</name>
<protein>
    <submittedName>
        <fullName evidence="3">Uncharacterized protein</fullName>
    </submittedName>
</protein>
<reference evidence="3" key="2">
    <citation type="submission" date="2020-04" db="EMBL/GenBank/DDBJ databases">
        <authorList>
            <consortium name="NCBI Genome Project"/>
        </authorList>
    </citation>
    <scope>NUCLEOTIDE SEQUENCE</scope>
    <source>
        <strain evidence="3">CBS 342.82</strain>
    </source>
</reference>
<sequence>MSPSMLEPVAQSESKASLFKRLGLDEQNGGHRRLYTMMKEEASEGWRRLTIGPQSLIPSLRDDQNLKPPRYTFAQIDEMAMRDELKRIHREASPATRIIYDLAQDPDTDGAYGNWIIRWMVWHVFRYRDERNSRRQMSSSPASASGTSGDDTNSQPLVMPSALGSLVDEDQEAGLRSGRPESNSNSLPVLQPGHSVEHSSTLVSEDTIEALHVDTAAPLPKKPAFWDPVRAEYR</sequence>
<dbReference type="OrthoDB" id="4502478at2759"/>
<feature type="compositionally biased region" description="Low complexity" evidence="1">
    <location>
        <begin position="138"/>
        <end position="149"/>
    </location>
</feature>
<evidence type="ECO:0000256" key="1">
    <source>
        <dbReference type="SAM" id="MobiDB-lite"/>
    </source>
</evidence>
<dbReference type="RefSeq" id="XP_033456659.1">
    <property type="nucleotide sequence ID" value="XM_033602678.1"/>
</dbReference>
<organism evidence="3">
    <name type="scientific">Dissoconium aciculare CBS 342.82</name>
    <dbReference type="NCBI Taxonomy" id="1314786"/>
    <lineage>
        <taxon>Eukaryota</taxon>
        <taxon>Fungi</taxon>
        <taxon>Dikarya</taxon>
        <taxon>Ascomycota</taxon>
        <taxon>Pezizomycotina</taxon>
        <taxon>Dothideomycetes</taxon>
        <taxon>Dothideomycetidae</taxon>
        <taxon>Mycosphaerellales</taxon>
        <taxon>Dissoconiaceae</taxon>
        <taxon>Dissoconium</taxon>
    </lineage>
</organism>
<dbReference type="Proteomes" id="UP000504637">
    <property type="component" value="Unplaced"/>
</dbReference>
<evidence type="ECO:0000313" key="2">
    <source>
        <dbReference type="Proteomes" id="UP000504637"/>
    </source>
</evidence>
<evidence type="ECO:0000313" key="3">
    <source>
        <dbReference type="RefSeq" id="XP_033456659.1"/>
    </source>
</evidence>
<reference evidence="3" key="3">
    <citation type="submission" date="2025-08" db="UniProtKB">
        <authorList>
            <consortium name="RefSeq"/>
        </authorList>
    </citation>
    <scope>IDENTIFICATION</scope>
    <source>
        <strain evidence="3">CBS 342.82</strain>
    </source>
</reference>
<keyword evidence="2" id="KW-1185">Reference proteome</keyword>
<dbReference type="GeneID" id="54360478"/>
<reference evidence="3" key="1">
    <citation type="submission" date="2020-01" db="EMBL/GenBank/DDBJ databases">
        <authorList>
            <consortium name="DOE Joint Genome Institute"/>
            <person name="Haridas S."/>
            <person name="Albert R."/>
            <person name="Binder M."/>
            <person name="Bloem J."/>
            <person name="Labutti K."/>
            <person name="Salamov A."/>
            <person name="Andreopoulos B."/>
            <person name="Baker S.E."/>
            <person name="Barry K."/>
            <person name="Bills G."/>
            <person name="Bluhm B.H."/>
            <person name="Cannon C."/>
            <person name="Castanera R."/>
            <person name="Culley D.E."/>
            <person name="Daum C."/>
            <person name="Ezra D."/>
            <person name="Gonzalez J.B."/>
            <person name="Henrissat B."/>
            <person name="Kuo A."/>
            <person name="Liang C."/>
            <person name="Lipzen A."/>
            <person name="Lutzoni F."/>
            <person name="Magnuson J."/>
            <person name="Mondo S."/>
            <person name="Nolan M."/>
            <person name="Ohm R."/>
            <person name="Pangilinan J."/>
            <person name="Park H.-J."/>
            <person name="Ramirez L."/>
            <person name="Alfaro M."/>
            <person name="Sun H."/>
            <person name="Tritt A."/>
            <person name="Yoshinaga Y."/>
            <person name="Zwiers L.-H."/>
            <person name="Turgeon B.G."/>
            <person name="Goodwin S.B."/>
            <person name="Spatafora J.W."/>
            <person name="Crous P.W."/>
            <person name="Grigoriev I.V."/>
        </authorList>
    </citation>
    <scope>NUCLEOTIDE SEQUENCE</scope>
    <source>
        <strain evidence="3">CBS 342.82</strain>
    </source>
</reference>
<gene>
    <name evidence="3" type="ORF">K489DRAFT_363210</name>
</gene>
<accession>A0A6J3LVC7</accession>
<dbReference type="AlphaFoldDB" id="A0A6J3LVC7"/>